<gene>
    <name evidence="4" type="ORF">QNJ86_10195</name>
</gene>
<dbReference type="EMBL" id="JASJEU010000020">
    <property type="protein sequence ID" value="MDJ1651170.1"/>
    <property type="molecule type" value="Genomic_DNA"/>
</dbReference>
<keyword evidence="5" id="KW-1185">Reference proteome</keyword>
<evidence type="ECO:0000256" key="2">
    <source>
        <dbReference type="SAM" id="SignalP"/>
    </source>
</evidence>
<evidence type="ECO:0000313" key="5">
    <source>
        <dbReference type="Proteomes" id="UP001232750"/>
    </source>
</evidence>
<dbReference type="PANTHER" id="PTHR39201:SF1">
    <property type="entry name" value="FLAVODOXIN-LIKE DOMAIN-CONTAINING PROTEIN"/>
    <property type="match status" value="1"/>
</dbReference>
<reference evidence="4 5" key="1">
    <citation type="submission" date="2023-05" db="EMBL/GenBank/DDBJ databases">
        <title>Gordonibacter KGMB12511T sp. nov., isolated from faeces of healthy Korean.</title>
        <authorList>
            <person name="Kim H.S."/>
            <person name="Kim J.-S."/>
            <person name="Suh M.K."/>
            <person name="Eom M.K."/>
            <person name="Do H.E."/>
            <person name="Lee J.-S."/>
        </authorList>
    </citation>
    <scope>NUCLEOTIDE SEQUENCE [LARGE SCALE GENOMIC DNA]</scope>
    <source>
        <strain evidence="4 5">KGMB12511</strain>
    </source>
</reference>
<feature type="domain" description="Flavodoxin-like" evidence="3">
    <location>
        <begin position="72"/>
        <end position="207"/>
    </location>
</feature>
<sequence>MKPTTKTMSRRAFVGVSAAALASLALGGCAQTPVEEPTPAPEPEPEPQTPANDVAPETTTEPTLAPAQGAAVIAVFSRTGNTLALAEAIQTRTNFDLVRIEPAAPFPDDYDEMLTVGQRERDEDARPALADSVSSLADYDTVYLGFPVWWGHIPQIIRTLADRGDLAGKTIAPFCTSGSSSISTSVADLRELCPDATVLEGLTVTESGLSTRDTRAEEWLASLGL</sequence>
<feature type="chain" id="PRO_5045761796" evidence="2">
    <location>
        <begin position="31"/>
        <end position="225"/>
    </location>
</feature>
<dbReference type="RefSeq" id="WP_283832517.1">
    <property type="nucleotide sequence ID" value="NZ_JASJEU010000020.1"/>
</dbReference>
<evidence type="ECO:0000256" key="1">
    <source>
        <dbReference type="SAM" id="MobiDB-lite"/>
    </source>
</evidence>
<dbReference type="SUPFAM" id="SSF52218">
    <property type="entry name" value="Flavoproteins"/>
    <property type="match status" value="1"/>
</dbReference>
<organism evidence="4 5">
    <name type="scientific">Gordonibacter faecis</name>
    <dbReference type="NCBI Taxonomy" id="3047475"/>
    <lineage>
        <taxon>Bacteria</taxon>
        <taxon>Bacillati</taxon>
        <taxon>Actinomycetota</taxon>
        <taxon>Coriobacteriia</taxon>
        <taxon>Eggerthellales</taxon>
        <taxon>Eggerthellaceae</taxon>
        <taxon>Gordonibacter</taxon>
    </lineage>
</organism>
<feature type="region of interest" description="Disordered" evidence="1">
    <location>
        <begin position="29"/>
        <end position="65"/>
    </location>
</feature>
<dbReference type="InterPro" id="IPR006311">
    <property type="entry name" value="TAT_signal"/>
</dbReference>
<accession>A0ABT7DSM2</accession>
<dbReference type="PROSITE" id="PS51318">
    <property type="entry name" value="TAT"/>
    <property type="match status" value="1"/>
</dbReference>
<feature type="signal peptide" evidence="2">
    <location>
        <begin position="1"/>
        <end position="30"/>
    </location>
</feature>
<dbReference type="PROSITE" id="PS51257">
    <property type="entry name" value="PROKAR_LIPOPROTEIN"/>
    <property type="match status" value="1"/>
</dbReference>
<feature type="compositionally biased region" description="Pro residues" evidence="1">
    <location>
        <begin position="36"/>
        <end position="48"/>
    </location>
</feature>
<keyword evidence="2" id="KW-0732">Signal</keyword>
<comment type="caution">
    <text evidence="4">The sequence shown here is derived from an EMBL/GenBank/DDBJ whole genome shotgun (WGS) entry which is preliminary data.</text>
</comment>
<dbReference type="PANTHER" id="PTHR39201">
    <property type="entry name" value="EXPORTED PROTEIN-RELATED"/>
    <property type="match status" value="1"/>
</dbReference>
<dbReference type="Pfam" id="PF12682">
    <property type="entry name" value="Flavodoxin_4"/>
    <property type="match status" value="1"/>
</dbReference>
<feature type="compositionally biased region" description="Low complexity" evidence="1">
    <location>
        <begin position="49"/>
        <end position="65"/>
    </location>
</feature>
<dbReference type="InterPro" id="IPR029039">
    <property type="entry name" value="Flavoprotein-like_sf"/>
</dbReference>
<evidence type="ECO:0000259" key="3">
    <source>
        <dbReference type="Pfam" id="PF12682"/>
    </source>
</evidence>
<protein>
    <submittedName>
        <fullName evidence="4">Flavodoxin</fullName>
    </submittedName>
</protein>
<dbReference type="InterPro" id="IPR008254">
    <property type="entry name" value="Flavodoxin/NO_synth"/>
</dbReference>
<dbReference type="Proteomes" id="UP001232750">
    <property type="component" value="Unassembled WGS sequence"/>
</dbReference>
<evidence type="ECO:0000313" key="4">
    <source>
        <dbReference type="EMBL" id="MDJ1651170.1"/>
    </source>
</evidence>
<dbReference type="Gene3D" id="3.40.50.360">
    <property type="match status" value="1"/>
</dbReference>
<proteinExistence type="predicted"/>
<name>A0ABT7DSM2_9ACTN</name>